<dbReference type="AlphaFoldDB" id="A0A1Z4V7V6"/>
<name>A0A1Z4V7V6_9CYAN</name>
<gene>
    <name evidence="1" type="ORF">NIES806_38810</name>
</gene>
<dbReference type="Proteomes" id="UP000218702">
    <property type="component" value="Chromosome"/>
</dbReference>
<evidence type="ECO:0000313" key="1">
    <source>
        <dbReference type="EMBL" id="BAZ87651.1"/>
    </source>
</evidence>
<dbReference type="EMBL" id="AP018316">
    <property type="protein sequence ID" value="BAZ87651.1"/>
    <property type="molecule type" value="Genomic_DNA"/>
</dbReference>
<accession>A0A1Z4V7V6</accession>
<organism evidence="1 2">
    <name type="scientific">Dolichospermum compactum NIES-806</name>
    <dbReference type="NCBI Taxonomy" id="1973481"/>
    <lineage>
        <taxon>Bacteria</taxon>
        <taxon>Bacillati</taxon>
        <taxon>Cyanobacteriota</taxon>
        <taxon>Cyanophyceae</taxon>
        <taxon>Nostocales</taxon>
        <taxon>Aphanizomenonaceae</taxon>
        <taxon>Dolichospermum</taxon>
        <taxon>Dolichospermum compactum</taxon>
    </lineage>
</organism>
<proteinExistence type="predicted"/>
<reference evidence="1 2" key="1">
    <citation type="submission" date="2017-06" db="EMBL/GenBank/DDBJ databases">
        <title>Genome sequencing of cyanobaciteial culture collection at National Institute for Environmental Studies (NIES).</title>
        <authorList>
            <person name="Hirose Y."/>
            <person name="Shimura Y."/>
            <person name="Fujisawa T."/>
            <person name="Nakamura Y."/>
            <person name="Kawachi M."/>
        </authorList>
    </citation>
    <scope>NUCLEOTIDE SEQUENCE [LARGE SCALE GENOMIC DNA]</scope>
    <source>
        <strain evidence="1 2">NIES-806</strain>
    </source>
</reference>
<protein>
    <submittedName>
        <fullName evidence="1">Uncharacterized protein</fullName>
    </submittedName>
</protein>
<dbReference type="KEGG" id="dcm:NIES806_38810"/>
<evidence type="ECO:0000313" key="2">
    <source>
        <dbReference type="Proteomes" id="UP000218702"/>
    </source>
</evidence>
<dbReference type="OrthoDB" id="175340at1117"/>
<keyword evidence="2" id="KW-1185">Reference proteome</keyword>
<dbReference type="RefSeq" id="WP_096669794.1">
    <property type="nucleotide sequence ID" value="NZ_AP018316.1"/>
</dbReference>
<sequence>MISARGLDSVPSFGYAYGIGGKVCAHIYKVFIYQDNYFPNKFQKQGNKKIIFVLITKIPRCYFVSQDKDAITSLDVGELTAYQQELINSGRIKRIYLDELPPGSIGMGLIESR</sequence>